<reference evidence="1" key="2">
    <citation type="submission" date="2025-09" db="UniProtKB">
        <authorList>
            <consortium name="Ensembl"/>
        </authorList>
    </citation>
    <scope>IDENTIFICATION</scope>
</reference>
<organism evidence="1 2">
    <name type="scientific">Laticauda laticaudata</name>
    <name type="common">Blue-ringed sea krait</name>
    <name type="synonym">Blue-lipped sea krait</name>
    <dbReference type="NCBI Taxonomy" id="8630"/>
    <lineage>
        <taxon>Eukaryota</taxon>
        <taxon>Metazoa</taxon>
        <taxon>Chordata</taxon>
        <taxon>Craniata</taxon>
        <taxon>Vertebrata</taxon>
        <taxon>Euteleostomi</taxon>
        <taxon>Lepidosauria</taxon>
        <taxon>Squamata</taxon>
        <taxon>Bifurcata</taxon>
        <taxon>Unidentata</taxon>
        <taxon>Episquamata</taxon>
        <taxon>Toxicofera</taxon>
        <taxon>Serpentes</taxon>
        <taxon>Colubroidea</taxon>
        <taxon>Elapidae</taxon>
        <taxon>Laticaudinae</taxon>
        <taxon>Laticauda</taxon>
    </lineage>
</organism>
<dbReference type="PANTHER" id="PTHR31635:SF196">
    <property type="entry name" value="REVERSE TRANSCRIPTASE DOMAIN-CONTAINING PROTEIN-RELATED"/>
    <property type="match status" value="1"/>
</dbReference>
<name>A0A8C5SD27_LATLA</name>
<dbReference type="Proteomes" id="UP000694406">
    <property type="component" value="Unplaced"/>
</dbReference>
<dbReference type="Ensembl" id="ENSLLTT00000016828.1">
    <property type="protein sequence ID" value="ENSLLTP00000016212.1"/>
    <property type="gene ID" value="ENSLLTG00000012390.1"/>
</dbReference>
<dbReference type="GeneTree" id="ENSGT01010000226269"/>
<proteinExistence type="predicted"/>
<accession>A0A8C5SD27</accession>
<dbReference type="PANTHER" id="PTHR31635">
    <property type="entry name" value="REVERSE TRANSCRIPTASE DOMAIN-CONTAINING PROTEIN-RELATED"/>
    <property type="match status" value="1"/>
</dbReference>
<sequence length="100" mass="11680">IDKFKCLKKAELTKILEEEKNILNRKITMEELHWAINKQKNDKTPGPDGLPAEIYKLQQDILSSKIRNDQTDPGNFRLISLLNVDYKIFVTIIAERLKKN</sequence>
<evidence type="ECO:0000313" key="1">
    <source>
        <dbReference type="Ensembl" id="ENSLLTP00000016212.1"/>
    </source>
</evidence>
<reference evidence="1" key="1">
    <citation type="submission" date="2025-08" db="UniProtKB">
        <authorList>
            <consortium name="Ensembl"/>
        </authorList>
    </citation>
    <scope>IDENTIFICATION</scope>
</reference>
<evidence type="ECO:0000313" key="2">
    <source>
        <dbReference type="Proteomes" id="UP000694406"/>
    </source>
</evidence>
<protein>
    <submittedName>
        <fullName evidence="1">Uncharacterized protein</fullName>
    </submittedName>
</protein>
<dbReference type="AlphaFoldDB" id="A0A8C5SD27"/>
<keyword evidence="2" id="KW-1185">Reference proteome</keyword>